<sequence>MTAAIVLAAGRSQRYGRANKLLEATPDGPLIGHVLDVLAAAPVRPIVVVVGADGRRVARIARRHVAHSGRLRVVSNAAYREGMASSLRAGLSALPPHCGGALVCLADTPGLDRRLIRRLLAHRRPGVDVARPQHGGVPGHPVYLSQRLITDLTDLAGDRGAQPIIRRVPAHRRRTFEAGIEAVRDIDTPGALRRFVSASRRGHKSSR</sequence>
<organism evidence="3 4">
    <name type="scientific">Salinisphaera orenii MK-B5</name>
    <dbReference type="NCBI Taxonomy" id="856730"/>
    <lineage>
        <taxon>Bacteria</taxon>
        <taxon>Pseudomonadati</taxon>
        <taxon>Pseudomonadota</taxon>
        <taxon>Gammaproteobacteria</taxon>
        <taxon>Salinisphaerales</taxon>
        <taxon>Salinisphaeraceae</taxon>
        <taxon>Salinisphaera</taxon>
    </lineage>
</organism>
<evidence type="ECO:0000259" key="2">
    <source>
        <dbReference type="Pfam" id="PF12804"/>
    </source>
</evidence>
<dbReference type="PANTHER" id="PTHR43777">
    <property type="entry name" value="MOLYBDENUM COFACTOR CYTIDYLYLTRANSFERASE"/>
    <property type="match status" value="1"/>
</dbReference>
<gene>
    <name evidence="3" type="ORF">SAOR_11285</name>
</gene>
<reference evidence="3 4" key="1">
    <citation type="submission" date="2013-10" db="EMBL/GenBank/DDBJ databases">
        <title>Salinisphaera orenii MK-B5 Genome Sequencing.</title>
        <authorList>
            <person name="Lai Q."/>
            <person name="Li C."/>
            <person name="Shao Z."/>
        </authorList>
    </citation>
    <scope>NUCLEOTIDE SEQUENCE [LARGE SCALE GENOMIC DNA]</scope>
    <source>
        <strain evidence="3 4">MK-B5</strain>
    </source>
</reference>
<dbReference type="Gene3D" id="3.90.550.10">
    <property type="entry name" value="Spore Coat Polysaccharide Biosynthesis Protein SpsA, Chain A"/>
    <property type="match status" value="1"/>
</dbReference>
<dbReference type="InterPro" id="IPR029044">
    <property type="entry name" value="Nucleotide-diphossugar_trans"/>
</dbReference>
<comment type="caution">
    <text evidence="3">The sequence shown here is derived from an EMBL/GenBank/DDBJ whole genome shotgun (WGS) entry which is preliminary data.</text>
</comment>
<evidence type="ECO:0000313" key="3">
    <source>
        <dbReference type="EMBL" id="ROO26268.1"/>
    </source>
</evidence>
<dbReference type="GO" id="GO:0016301">
    <property type="term" value="F:kinase activity"/>
    <property type="evidence" value="ECO:0007669"/>
    <property type="project" value="UniProtKB-KW"/>
</dbReference>
<keyword evidence="3" id="KW-0808">Transferase</keyword>
<dbReference type="PANTHER" id="PTHR43777:SF1">
    <property type="entry name" value="MOLYBDENUM COFACTOR CYTIDYLYLTRANSFERASE"/>
    <property type="match status" value="1"/>
</dbReference>
<protein>
    <submittedName>
        <fullName evidence="3">4-diphosphocytidyl-2C-methyl-D-erythritol kinase</fullName>
    </submittedName>
</protein>
<dbReference type="RefSeq" id="WP_185015654.1">
    <property type="nucleotide sequence ID" value="NZ_AYKH01000023.1"/>
</dbReference>
<keyword evidence="3" id="KW-0418">Kinase</keyword>
<dbReference type="InterPro" id="IPR025877">
    <property type="entry name" value="MobA-like_NTP_Trfase"/>
</dbReference>
<dbReference type="EMBL" id="AYKH01000023">
    <property type="protein sequence ID" value="ROO26268.1"/>
    <property type="molecule type" value="Genomic_DNA"/>
</dbReference>
<accession>A0A423PL02</accession>
<dbReference type="Pfam" id="PF12804">
    <property type="entry name" value="NTP_transf_3"/>
    <property type="match status" value="1"/>
</dbReference>
<keyword evidence="4" id="KW-1185">Reference proteome</keyword>
<dbReference type="SUPFAM" id="SSF53448">
    <property type="entry name" value="Nucleotide-diphospho-sugar transferases"/>
    <property type="match status" value="1"/>
</dbReference>
<proteinExistence type="predicted"/>
<dbReference type="CDD" id="cd04182">
    <property type="entry name" value="GT_2_like_f"/>
    <property type="match status" value="1"/>
</dbReference>
<dbReference type="GO" id="GO:0016779">
    <property type="term" value="F:nucleotidyltransferase activity"/>
    <property type="evidence" value="ECO:0007669"/>
    <property type="project" value="UniProtKB-ARBA"/>
</dbReference>
<evidence type="ECO:0000313" key="4">
    <source>
        <dbReference type="Proteomes" id="UP000283993"/>
    </source>
</evidence>
<name>A0A423PL02_9GAMM</name>
<feature type="domain" description="MobA-like NTP transferase" evidence="2">
    <location>
        <begin position="4"/>
        <end position="167"/>
    </location>
</feature>
<dbReference type="Proteomes" id="UP000283993">
    <property type="component" value="Unassembled WGS sequence"/>
</dbReference>
<evidence type="ECO:0000256" key="1">
    <source>
        <dbReference type="ARBA" id="ARBA00022842"/>
    </source>
</evidence>
<dbReference type="AlphaFoldDB" id="A0A423PL02"/>
<keyword evidence="1" id="KW-0460">Magnesium</keyword>